<reference evidence="5 6" key="1">
    <citation type="submission" date="2024-03" db="EMBL/GenBank/DDBJ databases">
        <title>High-quality draft genome sequencing of Tistrella sp. BH-R2-4.</title>
        <authorList>
            <person name="Dong C."/>
        </authorList>
    </citation>
    <scope>NUCLEOTIDE SEQUENCE [LARGE SCALE GENOMIC DNA]</scope>
    <source>
        <strain evidence="5 6">BH-R2-4</strain>
    </source>
</reference>
<evidence type="ECO:0000256" key="3">
    <source>
        <dbReference type="ARBA" id="ARBA00022729"/>
    </source>
</evidence>
<dbReference type="Proteomes" id="UP001413721">
    <property type="component" value="Unassembled WGS sequence"/>
</dbReference>
<keyword evidence="6" id="KW-1185">Reference proteome</keyword>
<evidence type="ECO:0000256" key="2">
    <source>
        <dbReference type="ARBA" id="ARBA00022448"/>
    </source>
</evidence>
<dbReference type="PANTHER" id="PTHR33376">
    <property type="match status" value="1"/>
</dbReference>
<comment type="similarity">
    <text evidence="1">Belongs to the bacterial solute-binding protein 7 family.</text>
</comment>
<proteinExistence type="inferred from homology"/>
<dbReference type="PANTHER" id="PTHR33376:SF7">
    <property type="entry name" value="C4-DICARBOXYLATE-BINDING PROTEIN DCTB"/>
    <property type="match status" value="1"/>
</dbReference>
<evidence type="ECO:0000313" key="6">
    <source>
        <dbReference type="Proteomes" id="UP001413721"/>
    </source>
</evidence>
<keyword evidence="2" id="KW-0813">Transport</keyword>
<dbReference type="Pfam" id="PF03480">
    <property type="entry name" value="DctP"/>
    <property type="match status" value="1"/>
</dbReference>
<feature type="chain" id="PRO_5047339376" description="C4-dicarboxylate ABC transporter substrate-binding protein" evidence="4">
    <location>
        <begin position="34"/>
        <end position="383"/>
    </location>
</feature>
<accession>A0ABU9YNQ0</accession>
<evidence type="ECO:0000313" key="5">
    <source>
        <dbReference type="EMBL" id="MEN2990415.1"/>
    </source>
</evidence>
<keyword evidence="3 4" id="KW-0732">Signal</keyword>
<evidence type="ECO:0000256" key="4">
    <source>
        <dbReference type="SAM" id="SignalP"/>
    </source>
</evidence>
<sequence length="383" mass="40867">MQHPTRHHLKRLSGALAAAICLALSGTPEDADAATLTYGSPVPEQALFNREGVVPFLKGIETVTEGRVRFRGLFGGTVVKMPTVLPSVRDGVVDAGFVVLNFYPSDLPFASLMAEATGFGSDPLATTGALNEAFYVACPQCLADMRKEGQIPLFLNATAPMALQCTRPVAGLDDLQGRRVSVIAGPEARWATTLGMIPVSTAITDLLISLQTGKTDCALVPLSWAQSYGLLDVITGVIDMPQGIPGGAVPVSVSLDAWCRIGEADRAAILDYAAASVQPYVQKAYIDADNSVRPKLEAVAAISPGDAAMQALWPDYQQREIAALAARAAERGMPDPQGFADRVAGIYRKWHQDYLPRIEADPAEMTRLLAETVFRDADLQCAQ</sequence>
<comment type="caution">
    <text evidence="5">The sequence shown here is derived from an EMBL/GenBank/DDBJ whole genome shotgun (WGS) entry which is preliminary data.</text>
</comment>
<dbReference type="RefSeq" id="WP_345931869.1">
    <property type="nucleotide sequence ID" value="NZ_JBBKTV010000002.1"/>
</dbReference>
<feature type="signal peptide" evidence="4">
    <location>
        <begin position="1"/>
        <end position="33"/>
    </location>
</feature>
<evidence type="ECO:0008006" key="7">
    <source>
        <dbReference type="Google" id="ProtNLM"/>
    </source>
</evidence>
<name>A0ABU9YNQ0_9PROT</name>
<dbReference type="EMBL" id="JBBKTW010000007">
    <property type="protein sequence ID" value="MEN2990415.1"/>
    <property type="molecule type" value="Genomic_DNA"/>
</dbReference>
<evidence type="ECO:0000256" key="1">
    <source>
        <dbReference type="ARBA" id="ARBA00009023"/>
    </source>
</evidence>
<dbReference type="InterPro" id="IPR018389">
    <property type="entry name" value="DctP_fam"/>
</dbReference>
<organism evidence="5 6">
    <name type="scientific">Tistrella arctica</name>
    <dbReference type="NCBI Taxonomy" id="3133430"/>
    <lineage>
        <taxon>Bacteria</taxon>
        <taxon>Pseudomonadati</taxon>
        <taxon>Pseudomonadota</taxon>
        <taxon>Alphaproteobacteria</taxon>
        <taxon>Geminicoccales</taxon>
        <taxon>Geminicoccaceae</taxon>
        <taxon>Tistrella</taxon>
    </lineage>
</organism>
<protein>
    <recommendedName>
        <fullName evidence="7">C4-dicarboxylate ABC transporter substrate-binding protein</fullName>
    </recommendedName>
</protein>
<gene>
    <name evidence="5" type="ORF">WG926_19035</name>
</gene>
<dbReference type="InterPro" id="IPR038404">
    <property type="entry name" value="TRAP_DctP_sf"/>
</dbReference>
<dbReference type="Gene3D" id="3.40.190.170">
    <property type="entry name" value="Bacterial extracellular solute-binding protein, family 7"/>
    <property type="match status" value="1"/>
</dbReference>